<dbReference type="Proteomes" id="UP000322245">
    <property type="component" value="Unassembled WGS sequence"/>
</dbReference>
<proteinExistence type="predicted"/>
<comment type="caution">
    <text evidence="1">The sequence shown here is derived from an EMBL/GenBank/DDBJ whole genome shotgun (WGS) entry which is preliminary data.</text>
</comment>
<dbReference type="AlphaFoldDB" id="A0A5D3AP29"/>
<evidence type="ECO:0000313" key="2">
    <source>
        <dbReference type="Proteomes" id="UP000322245"/>
    </source>
</evidence>
<keyword evidence="2" id="KW-1185">Reference proteome</keyword>
<gene>
    <name evidence="1" type="ORF">B9479_007629</name>
</gene>
<name>A0A5D3AP29_9TREE</name>
<dbReference type="EMBL" id="NIDF01000187">
    <property type="protein sequence ID" value="TYJ51780.1"/>
    <property type="molecule type" value="Genomic_DNA"/>
</dbReference>
<reference evidence="1 2" key="1">
    <citation type="submission" date="2017-05" db="EMBL/GenBank/DDBJ databases">
        <title>The Genome Sequence of Tsuchiyaea wingfieldii DSM 27421.</title>
        <authorList>
            <person name="Cuomo C."/>
            <person name="Passer A."/>
            <person name="Billmyre B."/>
            <person name="Heitman J."/>
        </authorList>
    </citation>
    <scope>NUCLEOTIDE SEQUENCE [LARGE SCALE GENOMIC DNA]</scope>
    <source>
        <strain evidence="1 2">DSM 27421</strain>
    </source>
</reference>
<sequence length="52" mass="5964">MNYDRVPRANGLEWRFTSFHHAAYESLLFGLDIQAPSATTLSSFGFHAQAFW</sequence>
<organism evidence="1 2">
    <name type="scientific">Cryptococcus floricola</name>
    <dbReference type="NCBI Taxonomy" id="2591691"/>
    <lineage>
        <taxon>Eukaryota</taxon>
        <taxon>Fungi</taxon>
        <taxon>Dikarya</taxon>
        <taxon>Basidiomycota</taxon>
        <taxon>Agaricomycotina</taxon>
        <taxon>Tremellomycetes</taxon>
        <taxon>Tremellales</taxon>
        <taxon>Cryptococcaceae</taxon>
        <taxon>Cryptococcus</taxon>
    </lineage>
</organism>
<evidence type="ECO:0000313" key="1">
    <source>
        <dbReference type="EMBL" id="TYJ51780.1"/>
    </source>
</evidence>
<protein>
    <submittedName>
        <fullName evidence="1">Uncharacterized protein</fullName>
    </submittedName>
</protein>
<accession>A0A5D3AP29</accession>